<protein>
    <submittedName>
        <fullName evidence="6">Uncharacterized protein LOC117207620</fullName>
    </submittedName>
</protein>
<evidence type="ECO:0000256" key="3">
    <source>
        <dbReference type="SAM" id="MobiDB-lite"/>
    </source>
</evidence>
<gene>
    <name evidence="6" type="primary">LOC117207620</name>
</gene>
<feature type="compositionally biased region" description="Low complexity" evidence="3">
    <location>
        <begin position="524"/>
        <end position="540"/>
    </location>
</feature>
<dbReference type="InterPro" id="IPR050333">
    <property type="entry name" value="SLRP"/>
</dbReference>
<keyword evidence="4" id="KW-1133">Transmembrane helix</keyword>
<dbReference type="InterPro" id="IPR032675">
    <property type="entry name" value="LRR_dom_sf"/>
</dbReference>
<dbReference type="SMART" id="SM00369">
    <property type="entry name" value="LRR_TYP"/>
    <property type="match status" value="20"/>
</dbReference>
<dbReference type="Pfam" id="PF00560">
    <property type="entry name" value="LRR_1"/>
    <property type="match status" value="2"/>
</dbReference>
<keyword evidence="4" id="KW-0472">Membrane</keyword>
<dbReference type="SUPFAM" id="SSF52047">
    <property type="entry name" value="RNI-like"/>
    <property type="match status" value="2"/>
</dbReference>
<feature type="region of interest" description="Disordered" evidence="3">
    <location>
        <begin position="655"/>
        <end position="679"/>
    </location>
</feature>
<dbReference type="GO" id="GO:0005615">
    <property type="term" value="C:extracellular space"/>
    <property type="evidence" value="ECO:0007669"/>
    <property type="project" value="TreeGrafter"/>
</dbReference>
<dbReference type="Pfam" id="PF13516">
    <property type="entry name" value="LRR_6"/>
    <property type="match status" value="1"/>
</dbReference>
<evidence type="ECO:0000256" key="2">
    <source>
        <dbReference type="ARBA" id="ARBA00022737"/>
    </source>
</evidence>
<name>A0A6P8MNT1_9HYME</name>
<dbReference type="Gene3D" id="3.80.10.10">
    <property type="entry name" value="Ribonuclease Inhibitor"/>
    <property type="match status" value="8"/>
</dbReference>
<dbReference type="KEGG" id="bbif:117207620"/>
<evidence type="ECO:0000256" key="1">
    <source>
        <dbReference type="ARBA" id="ARBA00022614"/>
    </source>
</evidence>
<dbReference type="PROSITE" id="PS51450">
    <property type="entry name" value="LRR"/>
    <property type="match status" value="6"/>
</dbReference>
<reference evidence="6" key="1">
    <citation type="submission" date="2025-08" db="UniProtKB">
        <authorList>
            <consortium name="RefSeq"/>
        </authorList>
    </citation>
    <scope>IDENTIFICATION</scope>
    <source>
        <tissue evidence="6">Muscle</tissue>
    </source>
</reference>
<dbReference type="PANTHER" id="PTHR45712">
    <property type="entry name" value="AGAP008170-PA"/>
    <property type="match status" value="1"/>
</dbReference>
<feature type="compositionally biased region" description="Polar residues" evidence="3">
    <location>
        <begin position="566"/>
        <end position="575"/>
    </location>
</feature>
<feature type="compositionally biased region" description="Basic and acidic residues" evidence="3">
    <location>
        <begin position="505"/>
        <end position="515"/>
    </location>
</feature>
<evidence type="ECO:0000313" key="6">
    <source>
        <dbReference type="RefSeq" id="XP_033303892.1"/>
    </source>
</evidence>
<feature type="compositionally biased region" description="Polar residues" evidence="3">
    <location>
        <begin position="665"/>
        <end position="677"/>
    </location>
</feature>
<accession>A0A6P8MNT1</accession>
<dbReference type="Pfam" id="PF13855">
    <property type="entry name" value="LRR_8"/>
    <property type="match status" value="5"/>
</dbReference>
<keyword evidence="5" id="KW-1185">Reference proteome</keyword>
<dbReference type="GeneID" id="117207620"/>
<dbReference type="SMART" id="SM00365">
    <property type="entry name" value="LRR_SD22"/>
    <property type="match status" value="10"/>
</dbReference>
<feature type="compositionally biased region" description="Basic and acidic residues" evidence="3">
    <location>
        <begin position="549"/>
        <end position="562"/>
    </location>
</feature>
<proteinExistence type="predicted"/>
<keyword evidence="2" id="KW-0677">Repeat</keyword>
<dbReference type="Proteomes" id="UP000515164">
    <property type="component" value="Unplaced"/>
</dbReference>
<dbReference type="InterPro" id="IPR001611">
    <property type="entry name" value="Leu-rich_rpt"/>
</dbReference>
<feature type="compositionally biased region" description="Polar residues" evidence="3">
    <location>
        <begin position="459"/>
        <end position="501"/>
    </location>
</feature>
<dbReference type="RefSeq" id="XP_033303892.1">
    <property type="nucleotide sequence ID" value="XM_033448001.1"/>
</dbReference>
<dbReference type="InterPro" id="IPR003591">
    <property type="entry name" value="Leu-rich_rpt_typical-subtyp"/>
</dbReference>
<evidence type="ECO:0000313" key="5">
    <source>
        <dbReference type="Proteomes" id="UP000515164"/>
    </source>
</evidence>
<keyword evidence="1" id="KW-0433">Leucine-rich repeat</keyword>
<keyword evidence="4" id="KW-0812">Transmembrane</keyword>
<evidence type="ECO:0000256" key="4">
    <source>
        <dbReference type="SAM" id="Phobius"/>
    </source>
</evidence>
<dbReference type="PANTHER" id="PTHR45712:SF22">
    <property type="entry name" value="INSULIN-LIKE GROWTH FACTOR-BINDING PROTEIN COMPLEX ACID LABILE SUBUNIT"/>
    <property type="match status" value="1"/>
</dbReference>
<organism evidence="5 6">
    <name type="scientific">Bombus bifarius</name>
    <dbReference type="NCBI Taxonomy" id="103933"/>
    <lineage>
        <taxon>Eukaryota</taxon>
        <taxon>Metazoa</taxon>
        <taxon>Ecdysozoa</taxon>
        <taxon>Arthropoda</taxon>
        <taxon>Hexapoda</taxon>
        <taxon>Insecta</taxon>
        <taxon>Pterygota</taxon>
        <taxon>Neoptera</taxon>
        <taxon>Endopterygota</taxon>
        <taxon>Hymenoptera</taxon>
        <taxon>Apocrita</taxon>
        <taxon>Aculeata</taxon>
        <taxon>Apoidea</taxon>
        <taxon>Anthophila</taxon>
        <taxon>Apidae</taxon>
        <taxon>Bombus</taxon>
        <taxon>Pyrobombus</taxon>
    </lineage>
</organism>
<feature type="transmembrane region" description="Helical" evidence="4">
    <location>
        <begin position="15"/>
        <end position="34"/>
    </location>
</feature>
<feature type="region of interest" description="Disordered" evidence="3">
    <location>
        <begin position="459"/>
        <end position="576"/>
    </location>
</feature>
<sequence>MSCGVVESSTMKLSIALSIVLIFSPLIVVGNIIAIDYETIVNEICENETLTLHFSSSTDFNENSIVSPTLKCIAIKGYVPTFKNGVFKNVPNLKFLDLSNNQISSNDLFTFGNLSNVKILNLCNQNGYRNYRTIVDSVYPELEYLNLRHAGIQALQSSLSNPFPKLKYLDLSQNRIDSRQSLSINMFSTLTHLDLSSNNIDQFSFTRMENLLSLTLDHNAIRNLESSMGIDLTGLEKLENLSLAYNKISYIDSSAIETMPNLRYLNFSGNSLSLFNFDMFKSVKSLDILVLDSNSLDNVPITAPLNITQLSLNRNNIRYLAINTFFYLHSLKKLFLSENKIQSIQADAFQNQVLLEELYLNDNQLSYLPIGWCESMKMLRYLNLAGNKFALLESVIYSSDLPVQHLHFERNPLTYINGSSSRLIPVNMTIYLNVNVSSRSTSYVRASAGQLDLYLQSSTPSIPKGNSNTSNHFQGRKNNFNNNSTKDYTPPTENIASNLAPISSHDTRSSSHDTRNVSPTRDLTTTTFASSASQQSDSTSRNALNQPTAHDHLDRKEEKTSPGDKPSQTLISPNPLQDVLCPVTVIHIEESNGLNPVNDTEINSESKPAADSLESTMIELSRNRFSLINNSTVNNLSCITSPATPDINIVSEAHSPGHNVKTPPWLQQQQPNRSTWPPTDELARKDASAHFLHSPSIGTHLRRKLSIMLINSELNCPLKPRSKHNSPGYAESADAIVHNAAISKGQLRNDTEPVKHRHNDAGWLHTPAAVNPNPLYPIEWKESNQTEGKTSPILSFADSWAKPVQPPSIIKKARYGWVSVGSLIPQSTVDLLYVSTTHLHTDFTCLCEIGVMYNDTSWAEVFHDTSWAELFHDASWFVNFNGKFLGNAEDHGDPDYKESSTMKLSIALSIVLIFSPLIVVGNIIAIDYETIVNEICENETLTLHFSSSIDFNENSIVSPTLKCIAIKGYVSTFKNGVFKNVPNLKLLDLSNNQISSDDLFTFGNLSNVKILNLCNQNGYQNYRTIVDSVYPELEYLNLRHAGIQALQSSLSNPFPKLKYLDLSQNGIDSRQSLSINMFPTLTHLDLSSNNIDQFSFTRMENLLSLTLDHNAIQNLESSVGIDLTGLEKLENLSLAYNKISYINSSAIETMPNLRYLNFSGNSLSLFNFDMFKSVKSLDILVLDSNSLDNVPITAPLNITQLSLNRNNIRYLAINTFFYLHSLKKLFLSENKIQSIQADAFQNQVLLEELYLNDNQLSYLPIGWCESMKMLRYLNLAGNKFALLESVIYSSDLPVQHLHFERNPLTYINGSSSRLIPVNMTIYLNVNVSSRSTSYVRASAGQLDL</sequence>